<keyword evidence="2" id="KW-1185">Reference proteome</keyword>
<proteinExistence type="predicted"/>
<name>A0A9P3LB66_9APHY</name>
<accession>A0A9P3LB66</accession>
<dbReference type="OrthoDB" id="2595178at2759"/>
<reference evidence="1 2" key="1">
    <citation type="submission" date="2021-08" db="EMBL/GenBank/DDBJ databases">
        <title>Draft Genome Sequence of Phanerochaete sordida strain YK-624.</title>
        <authorList>
            <person name="Mori T."/>
            <person name="Dohra H."/>
            <person name="Suzuki T."/>
            <person name="Kawagishi H."/>
            <person name="Hirai H."/>
        </authorList>
    </citation>
    <scope>NUCLEOTIDE SEQUENCE [LARGE SCALE GENOMIC DNA]</scope>
    <source>
        <strain evidence="1 2">YK-624</strain>
    </source>
</reference>
<dbReference type="Gene3D" id="3.80.10.10">
    <property type="entry name" value="Ribonuclease Inhibitor"/>
    <property type="match status" value="1"/>
</dbReference>
<evidence type="ECO:0000313" key="1">
    <source>
        <dbReference type="EMBL" id="GJE87688.1"/>
    </source>
</evidence>
<sequence>MVNDVHSILLRPRPFAKAAGRFILLPLLPRKATSQPLPSEVWTKILGYVFADYRLREQASHGEVALKRLNLLLVCKSLRDIALPLYYEEVHVSDPAHLEQLTKLLHVADQRWDSIRRIPYSAPGRWVQTLDLSDLQCKLWSEVCQVDALLARLFPLLPFLAHLILNNTIAASRRFADSLCNRDGTRRLLSLKDIKLASSSDVAFGDPFLEVLRCSPNLEELEIYGSGIEPLLADIPGSVVDFDSVPAKPLRLSRLRKLAIISMHCSPVMFSLLHTSLPSLTHLTLTPYDDTSVPSSLVPRFIETHGAGLTSLHLYAPKAWPTMLFPSPTNLLETCPKLNHLSLENPLPTLVFGSTYQKHPLKILSLPRPEARYLRSLESLLPKLPALKVVRARDVRWLRAGMSSHAHVAGVQGEMRDWRQRLARRGIAMVDTAWQPFGG</sequence>
<protein>
    <recommendedName>
        <fullName evidence="3">F-box domain-containing protein</fullName>
    </recommendedName>
</protein>
<organism evidence="1 2">
    <name type="scientific">Phanerochaete sordida</name>
    <dbReference type="NCBI Taxonomy" id="48140"/>
    <lineage>
        <taxon>Eukaryota</taxon>
        <taxon>Fungi</taxon>
        <taxon>Dikarya</taxon>
        <taxon>Basidiomycota</taxon>
        <taxon>Agaricomycotina</taxon>
        <taxon>Agaricomycetes</taxon>
        <taxon>Polyporales</taxon>
        <taxon>Phanerochaetaceae</taxon>
        <taxon>Phanerochaete</taxon>
    </lineage>
</organism>
<evidence type="ECO:0008006" key="3">
    <source>
        <dbReference type="Google" id="ProtNLM"/>
    </source>
</evidence>
<dbReference type="Proteomes" id="UP000703269">
    <property type="component" value="Unassembled WGS sequence"/>
</dbReference>
<gene>
    <name evidence="1" type="ORF">PsYK624_037710</name>
</gene>
<dbReference type="SUPFAM" id="SSF52047">
    <property type="entry name" value="RNI-like"/>
    <property type="match status" value="1"/>
</dbReference>
<comment type="caution">
    <text evidence="1">The sequence shown here is derived from an EMBL/GenBank/DDBJ whole genome shotgun (WGS) entry which is preliminary data.</text>
</comment>
<dbReference type="AlphaFoldDB" id="A0A9P3LB66"/>
<dbReference type="InterPro" id="IPR032675">
    <property type="entry name" value="LRR_dom_sf"/>
</dbReference>
<evidence type="ECO:0000313" key="2">
    <source>
        <dbReference type="Proteomes" id="UP000703269"/>
    </source>
</evidence>
<dbReference type="EMBL" id="BPQB01000007">
    <property type="protein sequence ID" value="GJE87688.1"/>
    <property type="molecule type" value="Genomic_DNA"/>
</dbReference>